<gene>
    <name evidence="1" type="ORF">PHET_00406</name>
</gene>
<name>A0A8J4WL31_9TREM</name>
<proteinExistence type="predicted"/>
<sequence>TVCEQHAQSEAGALPYAIDECRAVRLAAHLSPTFRRLMQCPDKTDADSNYQEQEDSTIAFGTRSFYPSRRILLNDTATERMN</sequence>
<evidence type="ECO:0000313" key="2">
    <source>
        <dbReference type="Proteomes" id="UP000748531"/>
    </source>
</evidence>
<protein>
    <submittedName>
        <fullName evidence="1">Uncharacterized protein</fullName>
    </submittedName>
</protein>
<feature type="non-terminal residue" evidence="1">
    <location>
        <position position="1"/>
    </location>
</feature>
<reference evidence="1" key="1">
    <citation type="submission" date="2019-05" db="EMBL/GenBank/DDBJ databases">
        <title>Annotation for the trematode Paragonimus heterotremus.</title>
        <authorList>
            <person name="Choi Y.-J."/>
        </authorList>
    </citation>
    <scope>NUCLEOTIDE SEQUENCE</scope>
    <source>
        <strain evidence="1">LC</strain>
    </source>
</reference>
<dbReference type="OrthoDB" id="6287436at2759"/>
<evidence type="ECO:0000313" key="1">
    <source>
        <dbReference type="EMBL" id="KAF5406056.1"/>
    </source>
</evidence>
<keyword evidence="2" id="KW-1185">Reference proteome</keyword>
<accession>A0A8J4WL31</accession>
<organism evidence="1 2">
    <name type="scientific">Paragonimus heterotremus</name>
    <dbReference type="NCBI Taxonomy" id="100268"/>
    <lineage>
        <taxon>Eukaryota</taxon>
        <taxon>Metazoa</taxon>
        <taxon>Spiralia</taxon>
        <taxon>Lophotrochozoa</taxon>
        <taxon>Platyhelminthes</taxon>
        <taxon>Trematoda</taxon>
        <taxon>Digenea</taxon>
        <taxon>Plagiorchiida</taxon>
        <taxon>Troglotremata</taxon>
        <taxon>Troglotrematidae</taxon>
        <taxon>Paragonimus</taxon>
    </lineage>
</organism>
<comment type="caution">
    <text evidence="1">The sequence shown here is derived from an EMBL/GenBank/DDBJ whole genome shotgun (WGS) entry which is preliminary data.</text>
</comment>
<dbReference type="EMBL" id="LUCH01000111">
    <property type="protein sequence ID" value="KAF5406056.1"/>
    <property type="molecule type" value="Genomic_DNA"/>
</dbReference>
<dbReference type="AlphaFoldDB" id="A0A8J4WL31"/>
<dbReference type="Proteomes" id="UP000748531">
    <property type="component" value="Unassembled WGS sequence"/>
</dbReference>